<dbReference type="RefSeq" id="WP_029159138.1">
    <property type="nucleotide sequence ID" value="NZ_CP009933.1"/>
</dbReference>
<keyword evidence="1" id="KW-0704">Schiff base</keyword>
<keyword evidence="2" id="KW-0670">Pyruvate</keyword>
<gene>
    <name evidence="3" type="ORF">CSCA_3838</name>
</gene>
<dbReference type="KEGG" id="csq:CSCA_3838"/>
<evidence type="ECO:0000256" key="1">
    <source>
        <dbReference type="PIRSR" id="PIRSR011588-50"/>
    </source>
</evidence>
<proteinExistence type="predicted"/>
<protein>
    <submittedName>
        <fullName evidence="3">Sarcosine reductase</fullName>
    </submittedName>
</protein>
<dbReference type="Proteomes" id="UP000033115">
    <property type="component" value="Chromosome"/>
</dbReference>
<dbReference type="Pfam" id="PF09338">
    <property type="entry name" value="Gly_reductase"/>
    <property type="match status" value="1"/>
</dbReference>
<dbReference type="GO" id="GO:0050485">
    <property type="term" value="F:oxidoreductase activity, acting on X-H and Y-H to form an X-Y bond, with a disulfide as acceptor"/>
    <property type="evidence" value="ECO:0007669"/>
    <property type="project" value="InterPro"/>
</dbReference>
<evidence type="ECO:0000256" key="2">
    <source>
        <dbReference type="PIRSR" id="PIRSR011588-51"/>
    </source>
</evidence>
<dbReference type="AlphaFoldDB" id="A0A0E3M7Z4"/>
<dbReference type="InterPro" id="IPR015417">
    <property type="entry name" value="Gly_reductase_pB_sua/b"/>
</dbReference>
<accession>A0A0E3M7Z4</accession>
<evidence type="ECO:0000313" key="3">
    <source>
        <dbReference type="EMBL" id="AKA70963.1"/>
    </source>
</evidence>
<dbReference type="InterPro" id="IPR016585">
    <property type="entry name" value="Gly/sarc/bet_Rdtase_B_asu/bsu"/>
</dbReference>
<reference evidence="3 4" key="1">
    <citation type="journal article" date="2015" name="J. Biotechnol.">
        <title>Complete genome sequence of a malodorant-producing acetogen, Clostridium scatologenes ATCC 25775(T).</title>
        <authorList>
            <person name="Zhu Z."/>
            <person name="Guo T."/>
            <person name="Zheng H."/>
            <person name="Song T."/>
            <person name="Ouyang P."/>
            <person name="Xie J."/>
        </authorList>
    </citation>
    <scope>NUCLEOTIDE SEQUENCE [LARGE SCALE GENOMIC DNA]</scope>
    <source>
        <strain evidence="3 4">ATCC 25775</strain>
    </source>
</reference>
<sequence length="428" mass="46468">MRLEVGKIYVKDIQFGAETKVESGILYVNKEELLKEVGGDERLKSIEFDIAKPGEETRIIPVKDVIEPRVKVEGKGGIFPGFISKVDMVGSGRTHVLKGAAVVTTGKIVGFQEGIIDMSGEGAKYTPFSKTNNLVITCEPKEGINQHEHEEAVRMVGFKAATYIGQAGKDIKPDEIKTYETLPLLEQVKQYPNLPKVIYVYMLQSQGLLHDTYVYGVDAKKIIPTFIYPTEMFDGAIVSGNCVSACDKNPSYVHMNHPVIEDLYEHHGKDYNFLGCIVTNENVYLADKERSSNYTAKLVEYLGADAVIISEEGFGNPDADLVMNCNKISDLGVKTVLITDEYAGQDGSSQSLADSTPKGDAVVTGGNANEVVVLPPMKKIIGHPEVANVIAGGHVGSLREDGSIEAEIQVITGATSEVGFNKLTAKGF</sequence>
<evidence type="ECO:0000313" key="4">
    <source>
        <dbReference type="Proteomes" id="UP000033115"/>
    </source>
</evidence>
<name>A0A0E3M7Z4_CLOSL</name>
<dbReference type="EMBL" id="CP009933">
    <property type="protein sequence ID" value="AKA70963.1"/>
    <property type="molecule type" value="Genomic_DNA"/>
</dbReference>
<keyword evidence="4" id="KW-1185">Reference proteome</keyword>
<dbReference type="PIRSF" id="PIRSF011588">
    <property type="entry name" value="Gly_sarc_betain_red_a/b"/>
    <property type="match status" value="1"/>
</dbReference>
<dbReference type="STRING" id="1548.CSCA_3838"/>
<dbReference type="HOGENOM" id="CLU_050376_0_0_9"/>
<organism evidence="3 4">
    <name type="scientific">Clostridium scatologenes</name>
    <dbReference type="NCBI Taxonomy" id="1548"/>
    <lineage>
        <taxon>Bacteria</taxon>
        <taxon>Bacillati</taxon>
        <taxon>Bacillota</taxon>
        <taxon>Clostridia</taxon>
        <taxon>Eubacteriales</taxon>
        <taxon>Clostridiaceae</taxon>
        <taxon>Clostridium</taxon>
    </lineage>
</organism>
<feature type="active site" description="Schiff-base intermediate with substrate; via pyruvic acid" evidence="1">
    <location>
        <position position="242"/>
    </location>
</feature>
<feature type="modified residue" description="Pyruvic acid (Cys)" evidence="2">
    <location>
        <position position="242"/>
    </location>
</feature>